<evidence type="ECO:0000256" key="1">
    <source>
        <dbReference type="SAM" id="MobiDB-lite"/>
    </source>
</evidence>
<feature type="compositionally biased region" description="Low complexity" evidence="1">
    <location>
        <begin position="113"/>
        <end position="123"/>
    </location>
</feature>
<protein>
    <submittedName>
        <fullName evidence="2">Uncharacterized protein</fullName>
    </submittedName>
</protein>
<evidence type="ECO:0000313" key="3">
    <source>
        <dbReference type="Proteomes" id="UP001266305"/>
    </source>
</evidence>
<feature type="compositionally biased region" description="Basic and acidic residues" evidence="1">
    <location>
        <begin position="58"/>
        <end position="79"/>
    </location>
</feature>
<reference evidence="2 3" key="1">
    <citation type="submission" date="2023-05" db="EMBL/GenBank/DDBJ databases">
        <title>B98-5 Cell Line De Novo Hybrid Assembly: An Optical Mapping Approach.</title>
        <authorList>
            <person name="Kananen K."/>
            <person name="Auerbach J.A."/>
            <person name="Kautto E."/>
            <person name="Blachly J.S."/>
        </authorList>
    </citation>
    <scope>NUCLEOTIDE SEQUENCE [LARGE SCALE GENOMIC DNA]</scope>
    <source>
        <strain evidence="2">B95-8</strain>
        <tissue evidence="2">Cell line</tissue>
    </source>
</reference>
<sequence>MTEIPEGLTGGREQTKVATWKGEPGSPLQLQTEKEKGQGGEPGTRKMRRRPTSGIWKPGKEEAEERGRDAERLGLERGAGKKNKAQESGVGKGGDKRKTRERSEDGGSRQLTRAAGEAGLGAAESRRRPFGQ</sequence>
<dbReference type="Proteomes" id="UP001266305">
    <property type="component" value="Unassembled WGS sequence"/>
</dbReference>
<accession>A0ABQ9VW50</accession>
<evidence type="ECO:0000313" key="2">
    <source>
        <dbReference type="EMBL" id="KAK2113615.1"/>
    </source>
</evidence>
<organism evidence="2 3">
    <name type="scientific">Saguinus oedipus</name>
    <name type="common">Cotton-top tamarin</name>
    <name type="synonym">Oedipomidas oedipus</name>
    <dbReference type="NCBI Taxonomy" id="9490"/>
    <lineage>
        <taxon>Eukaryota</taxon>
        <taxon>Metazoa</taxon>
        <taxon>Chordata</taxon>
        <taxon>Craniata</taxon>
        <taxon>Vertebrata</taxon>
        <taxon>Euteleostomi</taxon>
        <taxon>Mammalia</taxon>
        <taxon>Eutheria</taxon>
        <taxon>Euarchontoglires</taxon>
        <taxon>Primates</taxon>
        <taxon>Haplorrhini</taxon>
        <taxon>Platyrrhini</taxon>
        <taxon>Cebidae</taxon>
        <taxon>Callitrichinae</taxon>
        <taxon>Saguinus</taxon>
    </lineage>
</organism>
<name>A0ABQ9VW50_SAGOE</name>
<dbReference type="EMBL" id="JASSZA010000004">
    <property type="protein sequence ID" value="KAK2113615.1"/>
    <property type="molecule type" value="Genomic_DNA"/>
</dbReference>
<feature type="region of interest" description="Disordered" evidence="1">
    <location>
        <begin position="1"/>
        <end position="132"/>
    </location>
</feature>
<proteinExistence type="predicted"/>
<gene>
    <name evidence="2" type="ORF">P7K49_007881</name>
</gene>
<feature type="compositionally biased region" description="Basic and acidic residues" evidence="1">
    <location>
        <begin position="93"/>
        <end position="107"/>
    </location>
</feature>
<comment type="caution">
    <text evidence="2">The sequence shown here is derived from an EMBL/GenBank/DDBJ whole genome shotgun (WGS) entry which is preliminary data.</text>
</comment>
<keyword evidence="3" id="KW-1185">Reference proteome</keyword>